<comment type="caution">
    <text evidence="3">The sequence shown here is derived from an EMBL/GenBank/DDBJ whole genome shotgun (WGS) entry which is preliminary data.</text>
</comment>
<evidence type="ECO:0000259" key="2">
    <source>
        <dbReference type="Pfam" id="PF20432"/>
    </source>
</evidence>
<dbReference type="OrthoDB" id="958438at2"/>
<dbReference type="InterPro" id="IPR024467">
    <property type="entry name" value="Xre/MbcA/ParS-like_toxin-bd"/>
</dbReference>
<name>A0A5R9KUP5_9BACT</name>
<feature type="domain" description="Antitoxin Xre-like helix-turn-helix" evidence="2">
    <location>
        <begin position="24"/>
        <end position="81"/>
    </location>
</feature>
<dbReference type="InterPro" id="IPR046847">
    <property type="entry name" value="Xre-like_HTH"/>
</dbReference>
<evidence type="ECO:0000313" key="3">
    <source>
        <dbReference type="EMBL" id="TLV00002.1"/>
    </source>
</evidence>
<dbReference type="Pfam" id="PF09722">
    <property type="entry name" value="Xre_MbcA_ParS_C"/>
    <property type="match status" value="1"/>
</dbReference>
<dbReference type="InterPro" id="IPR011979">
    <property type="entry name" value="Antitox_Xre"/>
</dbReference>
<dbReference type="Proteomes" id="UP000306402">
    <property type="component" value="Unassembled WGS sequence"/>
</dbReference>
<evidence type="ECO:0000259" key="1">
    <source>
        <dbReference type="Pfam" id="PF09722"/>
    </source>
</evidence>
<keyword evidence="4" id="KW-1185">Reference proteome</keyword>
<feature type="domain" description="Antitoxin Xre/MbcA/ParS-like toxin-binding" evidence="1">
    <location>
        <begin position="88"/>
        <end position="138"/>
    </location>
</feature>
<sequence length="141" mass="15697">MALLMFEDDLVPYGSKPALGFHIVEKSREGVLRSAADDVSKLVGLTDNEIAYVLGMTPRNLHRIQSEKKLGTDASERLILLKNILTHALDTFEGKKSTVLYWLRTPVRELNDQSPLQLMDTITGFGLVDEVLGRLDYGLPA</sequence>
<protein>
    <submittedName>
        <fullName evidence="3">DUF2384 domain-containing protein</fullName>
    </submittedName>
</protein>
<reference evidence="3 4" key="1">
    <citation type="submission" date="2019-05" db="EMBL/GenBank/DDBJ databases">
        <authorList>
            <person name="Qu J.-H."/>
        </authorList>
    </citation>
    <scope>NUCLEOTIDE SEQUENCE [LARGE SCALE GENOMIC DNA]</scope>
    <source>
        <strain evidence="3 4">T17</strain>
    </source>
</reference>
<accession>A0A5R9KUP5</accession>
<dbReference type="GO" id="GO:0003677">
    <property type="term" value="F:DNA binding"/>
    <property type="evidence" value="ECO:0007669"/>
    <property type="project" value="InterPro"/>
</dbReference>
<dbReference type="NCBIfam" id="TIGR02293">
    <property type="entry name" value="TAS_TIGR02293"/>
    <property type="match status" value="1"/>
</dbReference>
<proteinExistence type="predicted"/>
<gene>
    <name evidence="3" type="ORF">FEN17_10835</name>
</gene>
<dbReference type="EMBL" id="VCEJ01000004">
    <property type="protein sequence ID" value="TLV00002.1"/>
    <property type="molecule type" value="Genomic_DNA"/>
</dbReference>
<dbReference type="Pfam" id="PF20432">
    <property type="entry name" value="Xre-like-HTH"/>
    <property type="match status" value="1"/>
</dbReference>
<dbReference type="AlphaFoldDB" id="A0A5R9KUP5"/>
<organism evidence="3 4">
    <name type="scientific">Dyadobacter luticola</name>
    <dbReference type="NCBI Taxonomy" id="1979387"/>
    <lineage>
        <taxon>Bacteria</taxon>
        <taxon>Pseudomonadati</taxon>
        <taxon>Bacteroidota</taxon>
        <taxon>Cytophagia</taxon>
        <taxon>Cytophagales</taxon>
        <taxon>Spirosomataceae</taxon>
        <taxon>Dyadobacter</taxon>
    </lineage>
</organism>
<evidence type="ECO:0000313" key="4">
    <source>
        <dbReference type="Proteomes" id="UP000306402"/>
    </source>
</evidence>
<dbReference type="RefSeq" id="WP_138365386.1">
    <property type="nucleotide sequence ID" value="NZ_VCEJ01000004.1"/>
</dbReference>